<comment type="caution">
    <text evidence="4">The sequence shown here is derived from an EMBL/GenBank/DDBJ whole genome shotgun (WGS) entry which is preliminary data.</text>
</comment>
<feature type="compositionally biased region" description="Low complexity" evidence="1">
    <location>
        <begin position="358"/>
        <end position="379"/>
    </location>
</feature>
<feature type="domain" description="Intradiol ring-cleavage dioxygenases" evidence="3">
    <location>
        <begin position="136"/>
        <end position="224"/>
    </location>
</feature>
<dbReference type="OrthoDB" id="121380at2759"/>
<dbReference type="PANTHER" id="PTHR34315:SF1">
    <property type="entry name" value="INTRADIOL RING-CLEAVAGE DIOXYGENASES DOMAIN-CONTAINING PROTEIN-RELATED"/>
    <property type="match status" value="1"/>
</dbReference>
<feature type="region of interest" description="Disordered" evidence="1">
    <location>
        <begin position="340"/>
        <end position="379"/>
    </location>
</feature>
<dbReference type="Pfam" id="PF00775">
    <property type="entry name" value="Dioxygenase_C"/>
    <property type="match status" value="1"/>
</dbReference>
<evidence type="ECO:0000313" key="4">
    <source>
        <dbReference type="EMBL" id="KAH6657469.1"/>
    </source>
</evidence>
<dbReference type="RefSeq" id="XP_045961703.1">
    <property type="nucleotide sequence ID" value="XM_046095342.1"/>
</dbReference>
<proteinExistence type="predicted"/>
<evidence type="ECO:0000256" key="2">
    <source>
        <dbReference type="SAM" id="SignalP"/>
    </source>
</evidence>
<keyword evidence="5" id="KW-1185">Reference proteome</keyword>
<keyword evidence="2" id="KW-0732">Signal</keyword>
<feature type="signal peptide" evidence="2">
    <location>
        <begin position="1"/>
        <end position="20"/>
    </location>
</feature>
<protein>
    <submittedName>
        <fullName evidence="4">Intradiol ring-cleavage dioxygenase</fullName>
    </submittedName>
</protein>
<dbReference type="PANTHER" id="PTHR34315">
    <property type="match status" value="1"/>
</dbReference>
<evidence type="ECO:0000259" key="3">
    <source>
        <dbReference type="Pfam" id="PF00775"/>
    </source>
</evidence>
<accession>A0A9P9A0V4</accession>
<dbReference type="Gene3D" id="2.60.130.10">
    <property type="entry name" value="Aromatic compound dioxygenase"/>
    <property type="match status" value="1"/>
</dbReference>
<gene>
    <name evidence="4" type="ORF">BKA67DRAFT_189418</name>
</gene>
<dbReference type="GO" id="GO:0016702">
    <property type="term" value="F:oxidoreductase activity, acting on single donors with incorporation of molecular oxygen, incorporation of two atoms of oxygen"/>
    <property type="evidence" value="ECO:0007669"/>
    <property type="project" value="InterPro"/>
</dbReference>
<feature type="chain" id="PRO_5040320273" evidence="2">
    <location>
        <begin position="21"/>
        <end position="379"/>
    </location>
</feature>
<evidence type="ECO:0000313" key="5">
    <source>
        <dbReference type="Proteomes" id="UP000758603"/>
    </source>
</evidence>
<dbReference type="Proteomes" id="UP000758603">
    <property type="component" value="Unassembled WGS sequence"/>
</dbReference>
<sequence length="379" mass="40231">MRFAQTVVSGLTLLSSSVLAHPGHDVTQEIAERREFLSSVKRADLSHCASKLKARGMDKRNVARRTAALGKARAKRGINKRDLDTVLATSHNETSLGYTLNTDAATLFSGNSSCILTPEVTQGPYYVGGEYVRRNLIEDQEGVDTVIDYQVIDVDTCEPVPNVYLEMWHCNSTGVYSGIVASGNGDSSDETNIDNTWLRGIQKTDTDGVAQFETIFPGHYTSRATHIHLMVHQNATLYCNGTLGNEVVASHVGQAFFDQDLITAVELTAPYSTNTQEVTENADDSILSEETATEGIDPFHEYTLLGDSVSDGVFAWLAFGINTTETSSVTPAAFYYAEGGVENENSGSGGGGGGGGSPPDASGSFPSASGSSAAPSSTA</sequence>
<dbReference type="CDD" id="cd03457">
    <property type="entry name" value="intradiol_dioxygenase_like"/>
    <property type="match status" value="1"/>
</dbReference>
<dbReference type="SUPFAM" id="SSF49482">
    <property type="entry name" value="Aromatic compound dioxygenase"/>
    <property type="match status" value="1"/>
</dbReference>
<dbReference type="EMBL" id="JAGPXC010000002">
    <property type="protein sequence ID" value="KAH6657469.1"/>
    <property type="molecule type" value="Genomic_DNA"/>
</dbReference>
<dbReference type="GO" id="GO:0008199">
    <property type="term" value="F:ferric iron binding"/>
    <property type="evidence" value="ECO:0007669"/>
    <property type="project" value="InterPro"/>
</dbReference>
<feature type="compositionally biased region" description="Gly residues" evidence="1">
    <location>
        <begin position="347"/>
        <end position="357"/>
    </location>
</feature>
<keyword evidence="4" id="KW-0223">Dioxygenase</keyword>
<dbReference type="AlphaFoldDB" id="A0A9P9A0V4"/>
<dbReference type="GeneID" id="70124235"/>
<keyword evidence="4" id="KW-0560">Oxidoreductase</keyword>
<evidence type="ECO:0000256" key="1">
    <source>
        <dbReference type="SAM" id="MobiDB-lite"/>
    </source>
</evidence>
<dbReference type="InterPro" id="IPR000627">
    <property type="entry name" value="Intradiol_dOase_C"/>
</dbReference>
<name>A0A9P9A0V4_9PEZI</name>
<reference evidence="4" key="1">
    <citation type="journal article" date="2021" name="Nat. Commun.">
        <title>Genetic determinants of endophytism in the Arabidopsis root mycobiome.</title>
        <authorList>
            <person name="Mesny F."/>
            <person name="Miyauchi S."/>
            <person name="Thiergart T."/>
            <person name="Pickel B."/>
            <person name="Atanasova L."/>
            <person name="Karlsson M."/>
            <person name="Huettel B."/>
            <person name="Barry K.W."/>
            <person name="Haridas S."/>
            <person name="Chen C."/>
            <person name="Bauer D."/>
            <person name="Andreopoulos W."/>
            <person name="Pangilinan J."/>
            <person name="LaButti K."/>
            <person name="Riley R."/>
            <person name="Lipzen A."/>
            <person name="Clum A."/>
            <person name="Drula E."/>
            <person name="Henrissat B."/>
            <person name="Kohler A."/>
            <person name="Grigoriev I.V."/>
            <person name="Martin F.M."/>
            <person name="Hacquard S."/>
        </authorList>
    </citation>
    <scope>NUCLEOTIDE SEQUENCE</scope>
    <source>
        <strain evidence="4">MPI-SDFR-AT-0073</strain>
    </source>
</reference>
<organism evidence="4 5">
    <name type="scientific">Truncatella angustata</name>
    <dbReference type="NCBI Taxonomy" id="152316"/>
    <lineage>
        <taxon>Eukaryota</taxon>
        <taxon>Fungi</taxon>
        <taxon>Dikarya</taxon>
        <taxon>Ascomycota</taxon>
        <taxon>Pezizomycotina</taxon>
        <taxon>Sordariomycetes</taxon>
        <taxon>Xylariomycetidae</taxon>
        <taxon>Amphisphaeriales</taxon>
        <taxon>Sporocadaceae</taxon>
        <taxon>Truncatella</taxon>
    </lineage>
</organism>
<dbReference type="InterPro" id="IPR015889">
    <property type="entry name" value="Intradiol_dOase_core"/>
</dbReference>